<dbReference type="InterPro" id="IPR050109">
    <property type="entry name" value="HTH-type_TetR-like_transc_reg"/>
</dbReference>
<keyword evidence="3" id="KW-0804">Transcription</keyword>
<evidence type="ECO:0000256" key="3">
    <source>
        <dbReference type="ARBA" id="ARBA00023163"/>
    </source>
</evidence>
<dbReference type="Pfam" id="PF21597">
    <property type="entry name" value="TetR_C_43"/>
    <property type="match status" value="1"/>
</dbReference>
<dbReference type="PROSITE" id="PS50977">
    <property type="entry name" value="HTH_TETR_2"/>
    <property type="match status" value="1"/>
</dbReference>
<dbReference type="SUPFAM" id="SSF46689">
    <property type="entry name" value="Homeodomain-like"/>
    <property type="match status" value="1"/>
</dbReference>
<dbReference type="SUPFAM" id="SSF48498">
    <property type="entry name" value="Tetracyclin repressor-like, C-terminal domain"/>
    <property type="match status" value="1"/>
</dbReference>
<dbReference type="InterPro" id="IPR036271">
    <property type="entry name" value="Tet_transcr_reg_TetR-rel_C_sf"/>
</dbReference>
<dbReference type="RefSeq" id="WP_184982068.1">
    <property type="nucleotide sequence ID" value="NZ_BAAALO010000078.1"/>
</dbReference>
<keyword evidence="7" id="KW-1185">Reference proteome</keyword>
<name>A0A7X0M6Z0_9ACTN</name>
<proteinExistence type="predicted"/>
<evidence type="ECO:0000259" key="5">
    <source>
        <dbReference type="PROSITE" id="PS50977"/>
    </source>
</evidence>
<dbReference type="Gene3D" id="1.10.357.10">
    <property type="entry name" value="Tetracycline Repressor, domain 2"/>
    <property type="match status" value="1"/>
</dbReference>
<dbReference type="AlphaFoldDB" id="A0A7X0M6Z0"/>
<gene>
    <name evidence="6" type="ORF">BJ992_003391</name>
</gene>
<dbReference type="PANTHER" id="PTHR30055:SF234">
    <property type="entry name" value="HTH-TYPE TRANSCRIPTIONAL REGULATOR BETI"/>
    <property type="match status" value="1"/>
</dbReference>
<protein>
    <submittedName>
        <fullName evidence="6">AcrR family transcriptional regulator</fullName>
    </submittedName>
</protein>
<reference evidence="6 7" key="1">
    <citation type="submission" date="2020-08" db="EMBL/GenBank/DDBJ databases">
        <title>Sequencing the genomes of 1000 actinobacteria strains.</title>
        <authorList>
            <person name="Klenk H.-P."/>
        </authorList>
    </citation>
    <scope>NUCLEOTIDE SEQUENCE [LARGE SCALE GENOMIC DNA]</scope>
    <source>
        <strain evidence="6 7">DSM 44936</strain>
    </source>
</reference>
<evidence type="ECO:0000256" key="4">
    <source>
        <dbReference type="PROSITE-ProRule" id="PRU00335"/>
    </source>
</evidence>
<feature type="DNA-binding region" description="H-T-H motif" evidence="4">
    <location>
        <begin position="35"/>
        <end position="54"/>
    </location>
</feature>
<dbReference type="InterPro" id="IPR049445">
    <property type="entry name" value="TetR_SbtR-like_C"/>
</dbReference>
<accession>A0A7X0M6Z0</accession>
<feature type="domain" description="HTH tetR-type" evidence="5">
    <location>
        <begin position="14"/>
        <end position="72"/>
    </location>
</feature>
<dbReference type="GO" id="GO:0003700">
    <property type="term" value="F:DNA-binding transcription factor activity"/>
    <property type="evidence" value="ECO:0007669"/>
    <property type="project" value="TreeGrafter"/>
</dbReference>
<evidence type="ECO:0000313" key="6">
    <source>
        <dbReference type="EMBL" id="MBB6473960.1"/>
    </source>
</evidence>
<dbReference type="InterPro" id="IPR001647">
    <property type="entry name" value="HTH_TetR"/>
</dbReference>
<keyword evidence="1" id="KW-0805">Transcription regulation</keyword>
<dbReference type="PANTHER" id="PTHR30055">
    <property type="entry name" value="HTH-TYPE TRANSCRIPTIONAL REGULATOR RUTR"/>
    <property type="match status" value="1"/>
</dbReference>
<dbReference type="Proteomes" id="UP000555564">
    <property type="component" value="Unassembled WGS sequence"/>
</dbReference>
<organism evidence="6 7">
    <name type="scientific">Sphaerisporangium rubeum</name>
    <dbReference type="NCBI Taxonomy" id="321317"/>
    <lineage>
        <taxon>Bacteria</taxon>
        <taxon>Bacillati</taxon>
        <taxon>Actinomycetota</taxon>
        <taxon>Actinomycetes</taxon>
        <taxon>Streptosporangiales</taxon>
        <taxon>Streptosporangiaceae</taxon>
        <taxon>Sphaerisporangium</taxon>
    </lineage>
</organism>
<dbReference type="GO" id="GO:0000976">
    <property type="term" value="F:transcription cis-regulatory region binding"/>
    <property type="evidence" value="ECO:0007669"/>
    <property type="project" value="TreeGrafter"/>
</dbReference>
<sequence length="186" mass="19782">MSSQRPEPLRTVARRNRDRILEVARDALAASGDASLNSIARKAGVGPATLYRHFPTRESLMLAVHRQDVEQLVSLATVLLAGHPPLDALRLWLDRLAHYARIKHGVADVLRAATGDPAAGAPLTGALAVLLEACDRAGVIRPGMGPADVLLLTAFLWHPDPPPGRDQARRLLAVTLDGLRAGATAG</sequence>
<keyword evidence="2 4" id="KW-0238">DNA-binding</keyword>
<comment type="caution">
    <text evidence="6">The sequence shown here is derived from an EMBL/GenBank/DDBJ whole genome shotgun (WGS) entry which is preliminary data.</text>
</comment>
<evidence type="ECO:0000256" key="2">
    <source>
        <dbReference type="ARBA" id="ARBA00023125"/>
    </source>
</evidence>
<evidence type="ECO:0000256" key="1">
    <source>
        <dbReference type="ARBA" id="ARBA00023015"/>
    </source>
</evidence>
<dbReference type="Pfam" id="PF00440">
    <property type="entry name" value="TetR_N"/>
    <property type="match status" value="1"/>
</dbReference>
<dbReference type="EMBL" id="JACHIU010000001">
    <property type="protein sequence ID" value="MBB6473960.1"/>
    <property type="molecule type" value="Genomic_DNA"/>
</dbReference>
<dbReference type="InterPro" id="IPR009057">
    <property type="entry name" value="Homeodomain-like_sf"/>
</dbReference>
<evidence type="ECO:0000313" key="7">
    <source>
        <dbReference type="Proteomes" id="UP000555564"/>
    </source>
</evidence>